<sequence length="610" mass="69893">MKTRTNFGLLPLCALSVLYSCSAFYLPGLAPVSFCKEVKEEGECQTQIQLFVNRLDSVESVLPYEYDVFDFCQDAKESRPSENLGQVLFGERIESSPYKFNFDEKVECKKVCTKVYKKGNKEDGEKLDFLKRGMQLNYQHHWIVDNMPVTWCYDVEQGQKYCNPGFPIGCYVTPEGNGKDACVINADFNKKNSFYMFNHVDIKITYHSGGDEGWKGARLVAATMEPRSIKHEDENKPACGGTVPMDVFSTFDSDVKITYTYSVSFEENNAIKWASRWDYILVSMPHTNIQWFSIMNSLVIVLFLSGMVAMIMLRTLHKDIARYNQRWDLRDVQRALIYLQLHFLACLGFLSPANRGALMTCAVVLWVLLGTPAGYVSARLYKTFGGEKWKTNVLLTALLCPGIIFADFFLMNLILWVEGSSAAIPFGTLVAILALWFGISVPLTFLGAYFGFKKPAIEQPVRTNQIPRQIPEQSFFTKPIPGIVMGGILPFGCIFIQLFFILNSIWSHQMYYMFGFLFLVFIILLITCSEATVLLCYFHLCAEDYHWWWRSFLTSGFTAVYLFIYAIHYFFSKLQIVGAASTILYFGYTTIMVLIFFLFTGKTIYLLFFW</sequence>
<reference evidence="8" key="2">
    <citation type="submission" date="2025-09" db="UniProtKB">
        <authorList>
            <consortium name="Ensembl"/>
        </authorList>
    </citation>
    <scope>IDENTIFICATION</scope>
</reference>
<comment type="subcellular location">
    <subcellularLocation>
        <location evidence="1">Membrane</location>
        <topology evidence="1">Multi-pass membrane protein</topology>
    </subcellularLocation>
</comment>
<keyword evidence="9" id="KW-1185">Reference proteome</keyword>
<feature type="signal peptide" evidence="7">
    <location>
        <begin position="1"/>
        <end position="23"/>
    </location>
</feature>
<evidence type="ECO:0000256" key="2">
    <source>
        <dbReference type="ARBA" id="ARBA00005227"/>
    </source>
</evidence>
<evidence type="ECO:0000256" key="5">
    <source>
        <dbReference type="ARBA" id="ARBA00022989"/>
    </source>
</evidence>
<organism evidence="8 9">
    <name type="scientific">Gadus morhua</name>
    <name type="common">Atlantic cod</name>
    <dbReference type="NCBI Taxonomy" id="8049"/>
    <lineage>
        <taxon>Eukaryota</taxon>
        <taxon>Metazoa</taxon>
        <taxon>Chordata</taxon>
        <taxon>Craniata</taxon>
        <taxon>Vertebrata</taxon>
        <taxon>Euteleostomi</taxon>
        <taxon>Actinopterygii</taxon>
        <taxon>Neopterygii</taxon>
        <taxon>Teleostei</taxon>
        <taxon>Neoteleostei</taxon>
        <taxon>Acanthomorphata</taxon>
        <taxon>Zeiogadaria</taxon>
        <taxon>Gadariae</taxon>
        <taxon>Gadiformes</taxon>
        <taxon>Gadoidei</taxon>
        <taxon>Gadidae</taxon>
        <taxon>Gadus</taxon>
    </lineage>
</organism>
<evidence type="ECO:0000313" key="8">
    <source>
        <dbReference type="Ensembl" id="ENSGMOP00000045634.1"/>
    </source>
</evidence>
<protein>
    <recommendedName>
        <fullName evidence="7">Transmembrane 9 superfamily member</fullName>
    </recommendedName>
</protein>
<feature type="transmembrane region" description="Helical" evidence="7">
    <location>
        <begin position="583"/>
        <end position="608"/>
    </location>
</feature>
<dbReference type="AlphaFoldDB" id="A0A8C5BG82"/>
<reference evidence="8" key="1">
    <citation type="submission" date="2025-08" db="UniProtKB">
        <authorList>
            <consortium name="Ensembl"/>
        </authorList>
    </citation>
    <scope>IDENTIFICATION</scope>
</reference>
<dbReference type="Ensembl" id="ENSGMOT00000026350.1">
    <property type="protein sequence ID" value="ENSGMOP00000045634.1"/>
    <property type="gene ID" value="ENSGMOG00000004455.2"/>
</dbReference>
<evidence type="ECO:0000313" key="9">
    <source>
        <dbReference type="Proteomes" id="UP000694546"/>
    </source>
</evidence>
<dbReference type="Proteomes" id="UP000694546">
    <property type="component" value="Chromosome 10"/>
</dbReference>
<name>A0A8C5BG82_GADMO</name>
<evidence type="ECO:0000256" key="7">
    <source>
        <dbReference type="RuleBase" id="RU363079"/>
    </source>
</evidence>
<dbReference type="PANTHER" id="PTHR10766:SF176">
    <property type="entry name" value="TRANSMEMBRANE 9 SUPERFAMILY MEMBER"/>
    <property type="match status" value="1"/>
</dbReference>
<evidence type="ECO:0000256" key="6">
    <source>
        <dbReference type="ARBA" id="ARBA00023136"/>
    </source>
</evidence>
<feature type="transmembrane region" description="Helical" evidence="7">
    <location>
        <begin position="552"/>
        <end position="571"/>
    </location>
</feature>
<dbReference type="GO" id="GO:0072657">
    <property type="term" value="P:protein localization to membrane"/>
    <property type="evidence" value="ECO:0007669"/>
    <property type="project" value="TreeGrafter"/>
</dbReference>
<dbReference type="GeneTree" id="ENSGT00940000163390"/>
<proteinExistence type="inferred from homology"/>
<feature type="transmembrane region" description="Helical" evidence="7">
    <location>
        <begin position="291"/>
        <end position="313"/>
    </location>
</feature>
<evidence type="ECO:0000256" key="3">
    <source>
        <dbReference type="ARBA" id="ARBA00022692"/>
    </source>
</evidence>
<gene>
    <name evidence="8" type="primary">tm9sf5</name>
</gene>
<feature type="transmembrane region" description="Helical" evidence="7">
    <location>
        <begin position="429"/>
        <end position="452"/>
    </location>
</feature>
<feature type="transmembrane region" description="Helical" evidence="7">
    <location>
        <begin position="334"/>
        <end position="351"/>
    </location>
</feature>
<keyword evidence="5 7" id="KW-1133">Transmembrane helix</keyword>
<evidence type="ECO:0000256" key="1">
    <source>
        <dbReference type="ARBA" id="ARBA00004141"/>
    </source>
</evidence>
<feature type="transmembrane region" description="Helical" evidence="7">
    <location>
        <begin position="393"/>
        <end position="417"/>
    </location>
</feature>
<dbReference type="InterPro" id="IPR004240">
    <property type="entry name" value="EMP70"/>
</dbReference>
<dbReference type="GO" id="GO:0016020">
    <property type="term" value="C:membrane"/>
    <property type="evidence" value="ECO:0007669"/>
    <property type="project" value="UniProtKB-SubCell"/>
</dbReference>
<feature type="transmembrane region" description="Helical" evidence="7">
    <location>
        <begin position="483"/>
        <end position="506"/>
    </location>
</feature>
<accession>A0A8C5BG82</accession>
<keyword evidence="4 7" id="KW-0732">Signal</keyword>
<feature type="chain" id="PRO_5044996472" description="Transmembrane 9 superfamily member" evidence="7">
    <location>
        <begin position="24"/>
        <end position="610"/>
    </location>
</feature>
<dbReference type="Pfam" id="PF02990">
    <property type="entry name" value="EMP70"/>
    <property type="match status" value="2"/>
</dbReference>
<feature type="transmembrane region" description="Helical" evidence="7">
    <location>
        <begin position="512"/>
        <end position="540"/>
    </location>
</feature>
<keyword evidence="6 7" id="KW-0472">Membrane</keyword>
<dbReference type="PANTHER" id="PTHR10766">
    <property type="entry name" value="TRANSMEMBRANE 9 SUPERFAMILY PROTEIN"/>
    <property type="match status" value="1"/>
</dbReference>
<feature type="transmembrane region" description="Helical" evidence="7">
    <location>
        <begin position="357"/>
        <end position="381"/>
    </location>
</feature>
<comment type="similarity">
    <text evidence="2 7">Belongs to the nonaspanin (TM9SF) (TC 9.A.2) family.</text>
</comment>
<evidence type="ECO:0000256" key="4">
    <source>
        <dbReference type="ARBA" id="ARBA00022729"/>
    </source>
</evidence>
<keyword evidence="3 7" id="KW-0812">Transmembrane</keyword>
<dbReference type="PROSITE" id="PS51257">
    <property type="entry name" value="PROKAR_LIPOPROTEIN"/>
    <property type="match status" value="1"/>
</dbReference>